<dbReference type="GO" id="GO:0005886">
    <property type="term" value="C:plasma membrane"/>
    <property type="evidence" value="ECO:0007669"/>
    <property type="project" value="TreeGrafter"/>
</dbReference>
<dbReference type="InterPro" id="IPR011006">
    <property type="entry name" value="CheY-like_superfamily"/>
</dbReference>
<dbReference type="GO" id="GO:0009927">
    <property type="term" value="F:histidine phosphotransfer kinase activity"/>
    <property type="evidence" value="ECO:0007669"/>
    <property type="project" value="TreeGrafter"/>
</dbReference>
<dbReference type="PANTHER" id="PTHR43047:SF72">
    <property type="entry name" value="OSMOSENSING HISTIDINE PROTEIN KINASE SLN1"/>
    <property type="match status" value="1"/>
</dbReference>
<sequence>MDNSTTGFILIVDDNSTNLSVLSQALKQVGLKVRMAMDGVSAIKIAQQQSPELILLDVQMPGIDGFETCIRLKANPSTQTIPIIFTTALADTDNKVKGLSLGAVDYITKPFEEQEVLARVKVHLQLRYLTKTLEEKNTQLQQGNEILEQRVSERTAELSQALQDLQRSHLHLVQSEKMSALGQLVAGIAHELNNPIGCLVSNLSPAFEYVSYLTQIIEFYQQSYPEAALKLEQTLTEVDIEFVLQDLAKLLNSMKLSTERIKEISISLRNFSRSDATAKVRFCVHDGLESTLTILGYRLKAVGNRPAIEVIKDYGELPNVECYPGLLNQVFMNILANAIDALEETLPVTPQIRIQTTVIDQYVVIRIIDNGFGMLPEVQQKMFDYLFTTKAVGKGTGMGLSISRQIVEEKHGGRLNFISQAGQGTEFAIALPIR</sequence>
<feature type="coiled-coil region" evidence="7">
    <location>
        <begin position="130"/>
        <end position="164"/>
    </location>
</feature>
<reference evidence="10" key="1">
    <citation type="submission" date="2019-07" db="EMBL/GenBank/DDBJ databases">
        <title>Toxilogical consequences of a new and cryptic species of cyanobacteria (Komarekiella delphini-convector) recovered from the epidermis of a bottlenose dolphin and 1500 ft. in the air.</title>
        <authorList>
            <person name="Brown A.O."/>
            <person name="Dvorak P."/>
            <person name="Villanueva C.D."/>
            <person name="Foss A.J."/>
            <person name="Garvey A.D."/>
            <person name="Gibson Q.A."/>
            <person name="Johansen J.R."/>
            <person name="Casamatta D.A."/>
        </authorList>
    </citation>
    <scope>NUCLEOTIDE SEQUENCE</scope>
    <source>
        <strain evidence="10">SJRDD-AB1</strain>
    </source>
</reference>
<keyword evidence="7" id="KW-0175">Coiled coil</keyword>
<dbReference type="InterPro" id="IPR005467">
    <property type="entry name" value="His_kinase_dom"/>
</dbReference>
<dbReference type="RefSeq" id="WP_191756105.1">
    <property type="nucleotide sequence ID" value="NZ_VJXY01000002.1"/>
</dbReference>
<dbReference type="Gene3D" id="3.40.50.2300">
    <property type="match status" value="1"/>
</dbReference>
<dbReference type="SUPFAM" id="SSF47384">
    <property type="entry name" value="Homodimeric domain of signal transducing histidine kinase"/>
    <property type="match status" value="1"/>
</dbReference>
<feature type="domain" description="Response regulatory" evidence="9">
    <location>
        <begin position="8"/>
        <end position="124"/>
    </location>
</feature>
<feature type="modified residue" description="4-aspartylphosphate" evidence="6">
    <location>
        <position position="57"/>
    </location>
</feature>
<dbReference type="InterPro" id="IPR001789">
    <property type="entry name" value="Sig_transdc_resp-reg_receiver"/>
</dbReference>
<gene>
    <name evidence="10" type="ORF">FNW02_02945</name>
</gene>
<keyword evidence="11" id="KW-1185">Reference proteome</keyword>
<evidence type="ECO:0000259" key="9">
    <source>
        <dbReference type="PROSITE" id="PS50110"/>
    </source>
</evidence>
<dbReference type="SUPFAM" id="SSF52172">
    <property type="entry name" value="CheY-like"/>
    <property type="match status" value="1"/>
</dbReference>
<evidence type="ECO:0000256" key="6">
    <source>
        <dbReference type="PROSITE-ProRule" id="PRU00169"/>
    </source>
</evidence>
<evidence type="ECO:0000256" key="7">
    <source>
        <dbReference type="SAM" id="Coils"/>
    </source>
</evidence>
<dbReference type="Proteomes" id="UP001165986">
    <property type="component" value="Unassembled WGS sequence"/>
</dbReference>
<dbReference type="PROSITE" id="PS50110">
    <property type="entry name" value="RESPONSE_REGULATORY"/>
    <property type="match status" value="1"/>
</dbReference>
<evidence type="ECO:0000256" key="1">
    <source>
        <dbReference type="ARBA" id="ARBA00000085"/>
    </source>
</evidence>
<dbReference type="Gene3D" id="1.10.287.130">
    <property type="match status" value="1"/>
</dbReference>
<accession>A0AA40ST99</accession>
<name>A0AA40ST99_9NOST</name>
<evidence type="ECO:0000256" key="2">
    <source>
        <dbReference type="ARBA" id="ARBA00012438"/>
    </source>
</evidence>
<dbReference type="CDD" id="cd19920">
    <property type="entry name" value="REC_PA4781-like"/>
    <property type="match status" value="1"/>
</dbReference>
<dbReference type="Pfam" id="PF02518">
    <property type="entry name" value="HATPase_c"/>
    <property type="match status" value="1"/>
</dbReference>
<keyword evidence="6" id="KW-0597">Phosphoprotein</keyword>
<keyword evidence="3" id="KW-0808">Transferase</keyword>
<protein>
    <recommendedName>
        <fullName evidence="2">histidine kinase</fullName>
        <ecNumber evidence="2">2.7.13.3</ecNumber>
    </recommendedName>
</protein>
<evidence type="ECO:0000259" key="8">
    <source>
        <dbReference type="PROSITE" id="PS50109"/>
    </source>
</evidence>
<dbReference type="GO" id="GO:0000155">
    <property type="term" value="F:phosphorelay sensor kinase activity"/>
    <property type="evidence" value="ECO:0007669"/>
    <property type="project" value="InterPro"/>
</dbReference>
<evidence type="ECO:0000256" key="3">
    <source>
        <dbReference type="ARBA" id="ARBA00022679"/>
    </source>
</evidence>
<dbReference type="InterPro" id="IPR004358">
    <property type="entry name" value="Sig_transdc_His_kin-like_C"/>
</dbReference>
<organism evidence="10 11">
    <name type="scientific">Komarekiella delphini-convector SJRDD-AB1</name>
    <dbReference type="NCBI Taxonomy" id="2593771"/>
    <lineage>
        <taxon>Bacteria</taxon>
        <taxon>Bacillati</taxon>
        <taxon>Cyanobacteriota</taxon>
        <taxon>Cyanophyceae</taxon>
        <taxon>Nostocales</taxon>
        <taxon>Nostocaceae</taxon>
        <taxon>Komarekiella</taxon>
        <taxon>Komarekiella delphini-convector</taxon>
    </lineage>
</organism>
<dbReference type="SUPFAM" id="SSF55874">
    <property type="entry name" value="ATPase domain of HSP90 chaperone/DNA topoisomerase II/histidine kinase"/>
    <property type="match status" value="1"/>
</dbReference>
<comment type="caution">
    <text evidence="10">The sequence shown here is derived from an EMBL/GenBank/DDBJ whole genome shotgun (WGS) entry which is preliminary data.</text>
</comment>
<dbReference type="Gene3D" id="3.30.565.10">
    <property type="entry name" value="Histidine kinase-like ATPase, C-terminal domain"/>
    <property type="match status" value="1"/>
</dbReference>
<dbReference type="EMBL" id="VJXY01000002">
    <property type="protein sequence ID" value="MBD6614840.1"/>
    <property type="molecule type" value="Genomic_DNA"/>
</dbReference>
<feature type="domain" description="Histidine kinase" evidence="8">
    <location>
        <begin position="187"/>
        <end position="434"/>
    </location>
</feature>
<dbReference type="SMART" id="SM00387">
    <property type="entry name" value="HATPase_c"/>
    <property type="match status" value="1"/>
</dbReference>
<dbReference type="PRINTS" id="PR00344">
    <property type="entry name" value="BCTRLSENSOR"/>
</dbReference>
<dbReference type="PROSITE" id="PS50109">
    <property type="entry name" value="HIS_KIN"/>
    <property type="match status" value="1"/>
</dbReference>
<keyword evidence="5" id="KW-0902">Two-component regulatory system</keyword>
<dbReference type="Pfam" id="PF00072">
    <property type="entry name" value="Response_reg"/>
    <property type="match status" value="1"/>
</dbReference>
<keyword evidence="4" id="KW-0418">Kinase</keyword>
<evidence type="ECO:0000313" key="11">
    <source>
        <dbReference type="Proteomes" id="UP001165986"/>
    </source>
</evidence>
<evidence type="ECO:0000313" key="10">
    <source>
        <dbReference type="EMBL" id="MBD6614840.1"/>
    </source>
</evidence>
<dbReference type="InterPro" id="IPR003594">
    <property type="entry name" value="HATPase_dom"/>
</dbReference>
<dbReference type="PANTHER" id="PTHR43047">
    <property type="entry name" value="TWO-COMPONENT HISTIDINE PROTEIN KINASE"/>
    <property type="match status" value="1"/>
</dbReference>
<proteinExistence type="predicted"/>
<evidence type="ECO:0000256" key="5">
    <source>
        <dbReference type="ARBA" id="ARBA00023012"/>
    </source>
</evidence>
<dbReference type="AlphaFoldDB" id="A0AA40ST99"/>
<dbReference type="EC" id="2.7.13.3" evidence="2"/>
<evidence type="ECO:0000256" key="4">
    <source>
        <dbReference type="ARBA" id="ARBA00022777"/>
    </source>
</evidence>
<comment type="catalytic activity">
    <reaction evidence="1">
        <text>ATP + protein L-histidine = ADP + protein N-phospho-L-histidine.</text>
        <dbReference type="EC" id="2.7.13.3"/>
    </reaction>
</comment>
<dbReference type="InterPro" id="IPR036097">
    <property type="entry name" value="HisK_dim/P_sf"/>
</dbReference>
<dbReference type="InterPro" id="IPR036890">
    <property type="entry name" value="HATPase_C_sf"/>
</dbReference>
<dbReference type="SMART" id="SM00448">
    <property type="entry name" value="REC"/>
    <property type="match status" value="1"/>
</dbReference>